<protein>
    <submittedName>
        <fullName evidence="9">Uncharacterized protein</fullName>
    </submittedName>
</protein>
<dbReference type="GeneID" id="25787770"/>
<evidence type="ECO:0000256" key="8">
    <source>
        <dbReference type="ARBA" id="ARBA00023136"/>
    </source>
</evidence>
<keyword evidence="7" id="KW-1133">Transmembrane helix</keyword>
<comment type="similarity">
    <text evidence="2">Belongs to the oligopeptide OPT transporter family.</text>
</comment>
<comment type="caution">
    <text evidence="9">The sequence shown here is derived from an EMBL/GenBank/DDBJ whole genome shotgun (WGS) entry which is preliminary data.</text>
</comment>
<dbReference type="InterPro" id="IPR004648">
    <property type="entry name" value="Oligpept_transpt"/>
</dbReference>
<evidence type="ECO:0000313" key="9">
    <source>
        <dbReference type="EMBL" id="EHK21922.1"/>
    </source>
</evidence>
<comment type="subcellular location">
    <subcellularLocation>
        <location evidence="1">Membrane</location>
        <topology evidence="1">Multi-pass membrane protein</topology>
    </subcellularLocation>
</comment>
<keyword evidence="5" id="KW-0571">Peptide transport</keyword>
<dbReference type="OrthoDB" id="9986677at2759"/>
<reference evidence="9 10" key="1">
    <citation type="journal article" date="2011" name="Genome Biol.">
        <title>Comparative genome sequence analysis underscores mycoparasitism as the ancestral life style of Trichoderma.</title>
        <authorList>
            <person name="Kubicek C.P."/>
            <person name="Herrera-Estrella A."/>
            <person name="Seidl-Seiboth V."/>
            <person name="Martinez D.A."/>
            <person name="Druzhinina I.S."/>
            <person name="Thon M."/>
            <person name="Zeilinger S."/>
            <person name="Casas-Flores S."/>
            <person name="Horwitz B.A."/>
            <person name="Mukherjee P.K."/>
            <person name="Mukherjee M."/>
            <person name="Kredics L."/>
            <person name="Alcaraz L.D."/>
            <person name="Aerts A."/>
            <person name="Antal Z."/>
            <person name="Atanasova L."/>
            <person name="Cervantes-Badillo M.G."/>
            <person name="Challacombe J."/>
            <person name="Chertkov O."/>
            <person name="McCluskey K."/>
            <person name="Coulpier F."/>
            <person name="Deshpande N."/>
            <person name="von Doehren H."/>
            <person name="Ebbole D.J."/>
            <person name="Esquivel-Naranjo E.U."/>
            <person name="Fekete E."/>
            <person name="Flipphi M."/>
            <person name="Glaser F."/>
            <person name="Gomez-Rodriguez E.Y."/>
            <person name="Gruber S."/>
            <person name="Han C."/>
            <person name="Henrissat B."/>
            <person name="Hermosa R."/>
            <person name="Hernandez-Onate M."/>
            <person name="Karaffa L."/>
            <person name="Kosti I."/>
            <person name="Le Crom S."/>
            <person name="Lindquist E."/>
            <person name="Lucas S."/>
            <person name="Luebeck M."/>
            <person name="Luebeck P.S."/>
            <person name="Margeot A."/>
            <person name="Metz B."/>
            <person name="Misra M."/>
            <person name="Nevalainen H."/>
            <person name="Omann M."/>
            <person name="Packer N."/>
            <person name="Perrone G."/>
            <person name="Uresti-Rivera E.E."/>
            <person name="Salamov A."/>
            <person name="Schmoll M."/>
            <person name="Seiboth B."/>
            <person name="Shapiro H."/>
            <person name="Sukno S."/>
            <person name="Tamayo-Ramos J.A."/>
            <person name="Tisch D."/>
            <person name="Wiest A."/>
            <person name="Wilkinson H.H."/>
            <person name="Zhang M."/>
            <person name="Coutinho P.M."/>
            <person name="Kenerley C.M."/>
            <person name="Monte E."/>
            <person name="Baker S.E."/>
            <person name="Grigoriev I.V."/>
        </authorList>
    </citation>
    <scope>NUCLEOTIDE SEQUENCE [LARGE SCALE GENOMIC DNA]</scope>
    <source>
        <strain evidence="10">Gv29-8 / FGSC 10586</strain>
    </source>
</reference>
<evidence type="ECO:0000256" key="4">
    <source>
        <dbReference type="ARBA" id="ARBA00022692"/>
    </source>
</evidence>
<feature type="non-terminal residue" evidence="9">
    <location>
        <position position="207"/>
    </location>
</feature>
<organism evidence="9 10">
    <name type="scientific">Hypocrea virens (strain Gv29-8 / FGSC 10586)</name>
    <name type="common">Gliocladium virens</name>
    <name type="synonym">Trichoderma virens</name>
    <dbReference type="NCBI Taxonomy" id="413071"/>
    <lineage>
        <taxon>Eukaryota</taxon>
        <taxon>Fungi</taxon>
        <taxon>Dikarya</taxon>
        <taxon>Ascomycota</taxon>
        <taxon>Pezizomycotina</taxon>
        <taxon>Sordariomycetes</taxon>
        <taxon>Hypocreomycetidae</taxon>
        <taxon>Hypocreales</taxon>
        <taxon>Hypocreaceae</taxon>
        <taxon>Trichoderma</taxon>
    </lineage>
</organism>
<dbReference type="Pfam" id="PF03169">
    <property type="entry name" value="OPT"/>
    <property type="match status" value="1"/>
</dbReference>
<dbReference type="GO" id="GO:0015031">
    <property type="term" value="P:protein transport"/>
    <property type="evidence" value="ECO:0007669"/>
    <property type="project" value="UniProtKB-KW"/>
</dbReference>
<dbReference type="GO" id="GO:0016020">
    <property type="term" value="C:membrane"/>
    <property type="evidence" value="ECO:0007669"/>
    <property type="project" value="UniProtKB-SubCell"/>
</dbReference>
<feature type="non-terminal residue" evidence="9">
    <location>
        <position position="1"/>
    </location>
</feature>
<dbReference type="RefSeq" id="XP_013956115.1">
    <property type="nucleotide sequence ID" value="XM_014100640.1"/>
</dbReference>
<evidence type="ECO:0000256" key="7">
    <source>
        <dbReference type="ARBA" id="ARBA00022989"/>
    </source>
</evidence>
<sequence length="207" mass="22508">FKNFGYVTISQALDFVADLKFGHYMKLPPRITFVCQLSATLVSCLVQILVLNMAIHNVDGICNAQQPSHFTCLIGPARLFSPGQIYSGCSFFPSSDIIVPLVLGGAGSIPPATPLNYLSLRATHPYSPCYSDHEPVVGHCGIRLPGSIVKTHHLSWWSRLNYLTSSGLDLGLAMSTTVIFALNLAGVHAPKWWGNTVPHTTMDSRPT</sequence>
<keyword evidence="10" id="KW-1185">Reference proteome</keyword>
<dbReference type="EMBL" id="ABDF02000055">
    <property type="protein sequence ID" value="EHK21922.1"/>
    <property type="molecule type" value="Genomic_DNA"/>
</dbReference>
<dbReference type="PANTHER" id="PTHR22601">
    <property type="entry name" value="ISP4 LIKE PROTEIN"/>
    <property type="match status" value="1"/>
</dbReference>
<evidence type="ECO:0000313" key="10">
    <source>
        <dbReference type="Proteomes" id="UP000007115"/>
    </source>
</evidence>
<keyword evidence="6" id="KW-0653">Protein transport</keyword>
<dbReference type="Proteomes" id="UP000007115">
    <property type="component" value="Unassembled WGS sequence"/>
</dbReference>
<dbReference type="VEuPathDB" id="FungiDB:TRIVIDRAFT_138541"/>
<dbReference type="InParanoid" id="G9MUF2"/>
<evidence type="ECO:0000256" key="6">
    <source>
        <dbReference type="ARBA" id="ARBA00022927"/>
    </source>
</evidence>
<evidence type="ECO:0000256" key="3">
    <source>
        <dbReference type="ARBA" id="ARBA00022448"/>
    </source>
</evidence>
<dbReference type="AlphaFoldDB" id="G9MUF2"/>
<dbReference type="HOGENOM" id="CLU_1329112_0_0_1"/>
<accession>G9MUF2</accession>
<dbReference type="GO" id="GO:0035673">
    <property type="term" value="F:oligopeptide transmembrane transporter activity"/>
    <property type="evidence" value="ECO:0007669"/>
    <property type="project" value="InterPro"/>
</dbReference>
<gene>
    <name evidence="9" type="ORF">TRIVIDRAFT_138541</name>
</gene>
<dbReference type="InterPro" id="IPR004813">
    <property type="entry name" value="OPT"/>
</dbReference>
<evidence type="ECO:0000256" key="5">
    <source>
        <dbReference type="ARBA" id="ARBA00022856"/>
    </source>
</evidence>
<dbReference type="eggNOG" id="KOG2262">
    <property type="taxonomic scope" value="Eukaryota"/>
</dbReference>
<proteinExistence type="inferred from homology"/>
<keyword evidence="4" id="KW-0812">Transmembrane</keyword>
<keyword evidence="3" id="KW-0813">Transport</keyword>
<evidence type="ECO:0000256" key="1">
    <source>
        <dbReference type="ARBA" id="ARBA00004141"/>
    </source>
</evidence>
<keyword evidence="8" id="KW-0472">Membrane</keyword>
<evidence type="ECO:0000256" key="2">
    <source>
        <dbReference type="ARBA" id="ARBA00008807"/>
    </source>
</evidence>
<name>G9MUF2_HYPVG</name>